<evidence type="ECO:0000256" key="7">
    <source>
        <dbReference type="SAM" id="Phobius"/>
    </source>
</evidence>
<dbReference type="InterPro" id="IPR036259">
    <property type="entry name" value="MFS_trans_sf"/>
</dbReference>
<comment type="subcellular location">
    <subcellularLocation>
        <location evidence="1">Cell membrane</location>
        <topology evidence="1">Multi-pass membrane protein</topology>
    </subcellularLocation>
</comment>
<protein>
    <submittedName>
        <fullName evidence="9">Multidrug resistance protein</fullName>
    </submittedName>
</protein>
<evidence type="ECO:0000313" key="10">
    <source>
        <dbReference type="Proteomes" id="UP000001017"/>
    </source>
</evidence>
<dbReference type="STRING" id="273116.gene:9381029"/>
<evidence type="ECO:0000256" key="6">
    <source>
        <dbReference type="ARBA" id="ARBA00023136"/>
    </source>
</evidence>
<keyword evidence="5 7" id="KW-1133">Transmembrane helix</keyword>
<feature type="transmembrane region" description="Helical" evidence="7">
    <location>
        <begin position="242"/>
        <end position="263"/>
    </location>
</feature>
<dbReference type="PROSITE" id="PS00216">
    <property type="entry name" value="SUGAR_TRANSPORT_1"/>
    <property type="match status" value="1"/>
</dbReference>
<dbReference type="KEGG" id="tvo:TVG0270671"/>
<name>Q97C48_THEVO</name>
<gene>
    <name evidence="9" type="ORF">TVG0270671</name>
</gene>
<dbReference type="AlphaFoldDB" id="Q97C48"/>
<evidence type="ECO:0000256" key="1">
    <source>
        <dbReference type="ARBA" id="ARBA00004651"/>
    </source>
</evidence>
<feature type="transmembrane region" description="Helical" evidence="7">
    <location>
        <begin position="105"/>
        <end position="123"/>
    </location>
</feature>
<evidence type="ECO:0000256" key="2">
    <source>
        <dbReference type="ARBA" id="ARBA00022448"/>
    </source>
</evidence>
<feature type="transmembrane region" description="Helical" evidence="7">
    <location>
        <begin position="275"/>
        <end position="292"/>
    </location>
</feature>
<dbReference type="InterPro" id="IPR020846">
    <property type="entry name" value="MFS_dom"/>
</dbReference>
<reference evidence="9 10" key="2">
    <citation type="journal article" date="2000" name="Proc. Natl. Acad. Sci. U.S.A.">
        <title>Archaeal adaptation to higher temperatures revealed by genomic sequence of Thermoplasma volcanium.</title>
        <authorList>
            <person name="Kawashima T."/>
            <person name="Amano N."/>
            <person name="Koike H."/>
            <person name="Makino S."/>
            <person name="Higuchi S."/>
            <person name="Kawashima-Ohya Y."/>
            <person name="Watanabe K."/>
            <person name="Yamazaki M."/>
            <person name="Kanehori K."/>
            <person name="Kawamoto T."/>
            <person name="Nunoshiba T."/>
            <person name="Yamamoto Y."/>
            <person name="Aramaki H."/>
            <person name="Makino K."/>
            <person name="Suzuki M."/>
        </authorList>
    </citation>
    <scope>NUCLEOTIDE SEQUENCE [LARGE SCALE GENOMIC DNA]</scope>
    <source>
        <strain evidence="10">ATCC 51530 / DSM 4299 / JCM 9571 / NBRC 15438 / GSS1</strain>
    </source>
</reference>
<evidence type="ECO:0000256" key="4">
    <source>
        <dbReference type="ARBA" id="ARBA00022692"/>
    </source>
</evidence>
<dbReference type="PANTHER" id="PTHR23517:SF14">
    <property type="entry name" value="PUTATIVE-RELATED"/>
    <property type="match status" value="1"/>
</dbReference>
<keyword evidence="4 7" id="KW-0812">Transmembrane</keyword>
<dbReference type="GO" id="GO:0022857">
    <property type="term" value="F:transmembrane transporter activity"/>
    <property type="evidence" value="ECO:0007669"/>
    <property type="project" value="InterPro"/>
</dbReference>
<proteinExistence type="predicted"/>
<feature type="domain" description="Major facilitator superfamily (MFS) profile" evidence="8">
    <location>
        <begin position="15"/>
        <end position="397"/>
    </location>
</feature>
<reference evidence="9 10" key="1">
    <citation type="journal article" date="1999" name="Proc. Jpn. Acad.">
        <title>Determination of the complete genomic DNA sequence of Thermoplasma volvanium GSS1.</title>
        <authorList>
            <person name="Kawashima T."/>
            <person name="Yamamoto Y."/>
            <person name="Aramaki H."/>
            <person name="Nunoshiba T."/>
            <person name="Kawamoto T."/>
            <person name="Watanabe K."/>
            <person name="Yamazaki M."/>
            <person name="Kanehori K."/>
            <person name="Amano N."/>
            <person name="Ohya Y."/>
            <person name="Makino K."/>
            <person name="Suzuki M."/>
        </authorList>
    </citation>
    <scope>NUCLEOTIDE SEQUENCE [LARGE SCALE GENOMIC DNA]</scope>
    <source>
        <strain evidence="10">ATCC 51530 / DSM 4299 / JCM 9571 / NBRC 15438 / GSS1</strain>
    </source>
</reference>
<feature type="transmembrane region" description="Helical" evidence="7">
    <location>
        <begin position="211"/>
        <end position="236"/>
    </location>
</feature>
<dbReference type="PaxDb" id="273116-14324471"/>
<evidence type="ECO:0000256" key="5">
    <source>
        <dbReference type="ARBA" id="ARBA00022989"/>
    </source>
</evidence>
<keyword evidence="2" id="KW-0813">Transport</keyword>
<dbReference type="SUPFAM" id="SSF103473">
    <property type="entry name" value="MFS general substrate transporter"/>
    <property type="match status" value="1"/>
</dbReference>
<feature type="transmembrane region" description="Helical" evidence="7">
    <location>
        <begin position="367"/>
        <end position="390"/>
    </location>
</feature>
<feature type="transmembrane region" description="Helical" evidence="7">
    <location>
        <begin position="171"/>
        <end position="191"/>
    </location>
</feature>
<keyword evidence="6 7" id="KW-0472">Membrane</keyword>
<dbReference type="CDD" id="cd17329">
    <property type="entry name" value="MFS_MdtH_MDR_like"/>
    <property type="match status" value="1"/>
</dbReference>
<dbReference type="EMBL" id="BA000011">
    <property type="protein sequence ID" value="BAB59399.1"/>
    <property type="molecule type" value="Genomic_DNA"/>
</dbReference>
<organism evidence="9 10">
    <name type="scientific">Thermoplasma volcanium (strain ATCC 51530 / DSM 4299 / JCM 9571 / NBRC 15438 / GSS1)</name>
    <dbReference type="NCBI Taxonomy" id="273116"/>
    <lineage>
        <taxon>Archaea</taxon>
        <taxon>Methanobacteriati</taxon>
        <taxon>Thermoplasmatota</taxon>
        <taxon>Thermoplasmata</taxon>
        <taxon>Thermoplasmatales</taxon>
        <taxon>Thermoplasmataceae</taxon>
        <taxon>Thermoplasma</taxon>
    </lineage>
</organism>
<evidence type="ECO:0000259" key="8">
    <source>
        <dbReference type="PROSITE" id="PS50850"/>
    </source>
</evidence>
<dbReference type="GeneID" id="1440772"/>
<dbReference type="PROSITE" id="PS50850">
    <property type="entry name" value="MFS"/>
    <property type="match status" value="1"/>
</dbReference>
<dbReference type="InterPro" id="IPR050171">
    <property type="entry name" value="MFS_Transporters"/>
</dbReference>
<dbReference type="InterPro" id="IPR005829">
    <property type="entry name" value="Sugar_transporter_CS"/>
</dbReference>
<dbReference type="HOGENOM" id="CLU_001265_60_4_2"/>
<keyword evidence="10" id="KW-1185">Reference proteome</keyword>
<dbReference type="RefSeq" id="WP_010916514.1">
    <property type="nucleotide sequence ID" value="NC_002689.2"/>
</dbReference>
<feature type="transmembrane region" description="Helical" evidence="7">
    <location>
        <begin position="44"/>
        <end position="69"/>
    </location>
</feature>
<dbReference type="PANTHER" id="PTHR23517">
    <property type="entry name" value="RESISTANCE PROTEIN MDTM, PUTATIVE-RELATED-RELATED"/>
    <property type="match status" value="1"/>
</dbReference>
<accession>Q97C48</accession>
<evidence type="ECO:0000313" key="9">
    <source>
        <dbReference type="EMBL" id="BAB59399.1"/>
    </source>
</evidence>
<keyword evidence="3" id="KW-1003">Cell membrane</keyword>
<evidence type="ECO:0000256" key="3">
    <source>
        <dbReference type="ARBA" id="ARBA00022475"/>
    </source>
</evidence>
<dbReference type="GO" id="GO:0005886">
    <property type="term" value="C:plasma membrane"/>
    <property type="evidence" value="ECO:0007669"/>
    <property type="project" value="UniProtKB-SubCell"/>
</dbReference>
<dbReference type="Gene3D" id="1.20.1250.20">
    <property type="entry name" value="MFS general substrate transporter like domains"/>
    <property type="match status" value="2"/>
</dbReference>
<dbReference type="Proteomes" id="UP000001017">
    <property type="component" value="Chromosome"/>
</dbReference>
<dbReference type="Pfam" id="PF07690">
    <property type="entry name" value="MFS_1"/>
    <property type="match status" value="1"/>
</dbReference>
<sequence>MAVLSSKDLMFENRTLWGVSTAAAVRSIGYGATWPFMAVYFNEYLHLSLIFVGFIFTLNAALSIVFSLFAGYLSDVIGRKWTLISGSVAGFILYALLALLVYRAVLIASALFVMTAFSGSLVYPSANAIVSDVTTEKNREMGYTVYRIMANLGWAVGPLISSFIFRYGFEFIFLFVAVANLLSTIVSLLYVKRNVRYREAKRNFFVVDYRLYLFSIPVFLLIMVSSQFSVTLPIFVVEDLHIVVSNLGYFYAVNGTVVVIGQYPISKLMSRYPDIYALVFGAIFYSIGYLMVSFSRNLPSLIIDMIIITIGENLTSPNINTVVSKIAPKESVGQFMGFIGMVNQLARAAAPSVGTLILYSLGQRPGLVWPVIDIFGISAAILFFSFRGLFVPRKRIRGAAMQN</sequence>
<dbReference type="PhylomeDB" id="Q97C48"/>
<dbReference type="OrthoDB" id="117970at2157"/>
<dbReference type="InterPro" id="IPR011701">
    <property type="entry name" value="MFS"/>
</dbReference>
<feature type="transmembrane region" description="Helical" evidence="7">
    <location>
        <begin position="144"/>
        <end position="165"/>
    </location>
</feature>
<feature type="transmembrane region" description="Helical" evidence="7">
    <location>
        <begin position="81"/>
        <end position="99"/>
    </location>
</feature>
<dbReference type="eggNOG" id="arCOG00132">
    <property type="taxonomic scope" value="Archaea"/>
</dbReference>